<proteinExistence type="predicted"/>
<protein>
    <submittedName>
        <fullName evidence="1">Uncharacterized protein</fullName>
    </submittedName>
</protein>
<reference evidence="1 2" key="1">
    <citation type="journal article" date="2017" name="Curr. Biol.">
        <title>Genome architecture and evolution of a unichromosomal asexual nematode.</title>
        <authorList>
            <person name="Fradin H."/>
            <person name="Zegar C."/>
            <person name="Gutwein M."/>
            <person name="Lucas J."/>
            <person name="Kovtun M."/>
            <person name="Corcoran D."/>
            <person name="Baugh L.R."/>
            <person name="Kiontke K."/>
            <person name="Gunsalus K."/>
            <person name="Fitch D.H."/>
            <person name="Piano F."/>
        </authorList>
    </citation>
    <scope>NUCLEOTIDE SEQUENCE [LARGE SCALE GENOMIC DNA]</scope>
    <source>
        <strain evidence="1">PF1309</strain>
    </source>
</reference>
<name>A0A2A2JJ27_9BILA</name>
<sequence>MEMQQSFDEGENFNPTLPMLEICVEYKNDEETFNFYIKQISNCPLTPSFSSLRAKVNVYISKGMSRTTWMGWQKSISWQEMRSHNMEKFSTLSVLRSATTVCNEFFACSVPQLQLHFTAMRVVLCDVNKDDEEDLGELHFSISFLSTAERIVVTNLRTTNLLISNKDEFYIRAVLITEKDEYEAHKTESQIWSESYEDGVSFEKRLVFDLSKRKAPMASLLLQIVKLKDQRQDCC</sequence>
<comment type="caution">
    <text evidence="1">The sequence shown here is derived from an EMBL/GenBank/DDBJ whole genome shotgun (WGS) entry which is preliminary data.</text>
</comment>
<dbReference type="EMBL" id="LIAE01010402">
    <property type="protein sequence ID" value="PAV61685.1"/>
    <property type="molecule type" value="Genomic_DNA"/>
</dbReference>
<evidence type="ECO:0000313" key="1">
    <source>
        <dbReference type="EMBL" id="PAV61685.1"/>
    </source>
</evidence>
<dbReference type="AlphaFoldDB" id="A0A2A2JJ27"/>
<organism evidence="1 2">
    <name type="scientific">Diploscapter pachys</name>
    <dbReference type="NCBI Taxonomy" id="2018661"/>
    <lineage>
        <taxon>Eukaryota</taxon>
        <taxon>Metazoa</taxon>
        <taxon>Ecdysozoa</taxon>
        <taxon>Nematoda</taxon>
        <taxon>Chromadorea</taxon>
        <taxon>Rhabditida</taxon>
        <taxon>Rhabditina</taxon>
        <taxon>Rhabditomorpha</taxon>
        <taxon>Rhabditoidea</taxon>
        <taxon>Rhabditidae</taxon>
        <taxon>Diploscapter</taxon>
    </lineage>
</organism>
<accession>A0A2A2JJ27</accession>
<dbReference type="OrthoDB" id="67700at2759"/>
<keyword evidence="2" id="KW-1185">Reference proteome</keyword>
<gene>
    <name evidence="1" type="ORF">WR25_04325</name>
</gene>
<dbReference type="InterPro" id="IPR035892">
    <property type="entry name" value="C2_domain_sf"/>
</dbReference>
<dbReference type="Gene3D" id="2.60.40.150">
    <property type="entry name" value="C2 domain"/>
    <property type="match status" value="1"/>
</dbReference>
<dbReference type="Proteomes" id="UP000218231">
    <property type="component" value="Unassembled WGS sequence"/>
</dbReference>
<evidence type="ECO:0000313" key="2">
    <source>
        <dbReference type="Proteomes" id="UP000218231"/>
    </source>
</evidence>